<evidence type="ECO:0000256" key="8">
    <source>
        <dbReference type="ARBA" id="ARBA00023012"/>
    </source>
</evidence>
<keyword evidence="4" id="KW-0808">Transferase</keyword>
<protein>
    <recommendedName>
        <fullName evidence="2">histidine kinase</fullName>
        <ecNumber evidence="2">2.7.13.3</ecNumber>
    </recommendedName>
</protein>
<evidence type="ECO:0000259" key="11">
    <source>
        <dbReference type="Pfam" id="PF23539"/>
    </source>
</evidence>
<dbReference type="Pfam" id="PF02518">
    <property type="entry name" value="HATPase_c"/>
    <property type="match status" value="1"/>
</dbReference>
<evidence type="ECO:0000256" key="1">
    <source>
        <dbReference type="ARBA" id="ARBA00000085"/>
    </source>
</evidence>
<evidence type="ECO:0000313" key="12">
    <source>
        <dbReference type="EMBL" id="MVU76151.1"/>
    </source>
</evidence>
<dbReference type="GO" id="GO:0046983">
    <property type="term" value="F:protein dimerization activity"/>
    <property type="evidence" value="ECO:0007669"/>
    <property type="project" value="InterPro"/>
</dbReference>
<dbReference type="EMBL" id="WRPP01000001">
    <property type="protein sequence ID" value="MVU76151.1"/>
    <property type="molecule type" value="Genomic_DNA"/>
</dbReference>
<dbReference type="Proteomes" id="UP000466794">
    <property type="component" value="Unassembled WGS sequence"/>
</dbReference>
<evidence type="ECO:0000256" key="4">
    <source>
        <dbReference type="ARBA" id="ARBA00022679"/>
    </source>
</evidence>
<sequence>MITELRCSLRARPWLADLAVALGCFLVAAPVAAAMAGLRHSPVDRAISGAALTCVPLLVRTRWPVPVVAATVMVEVARYLVIPYSTPPPAATAVALFTVANRVDRRTAWLVGGCAAVPLVAAILISQPAPGNLTQALSQIAWTLLGVAAGDAVRGHRELLAAALERAEIAERDREVEAARRVAEERLRIARELHDVVAHHITLVNAQATVAHHLMRTDPEHAYGALERIRDTSRTALDDLRATVGVLRAEGDSGPARTPSPGLADLAALVDSFRSAGLEVGVERSGDPVELSSLTDLTAYRIIQEALTNTRKHAGVAAARVRLDYRSDLVRITVDDEGHARANTGTGYGMIGMRERVKAVGGTLDAGPRPDGGFRVDAELPYRAGRKGGS</sequence>
<feature type="domain" description="Histidine kinase/HSP90-like ATPase" evidence="9">
    <location>
        <begin position="299"/>
        <end position="382"/>
    </location>
</feature>
<dbReference type="RefSeq" id="WP_157386950.1">
    <property type="nucleotide sequence ID" value="NZ_WRPP01000001.1"/>
</dbReference>
<dbReference type="GO" id="GO:0005524">
    <property type="term" value="F:ATP binding"/>
    <property type="evidence" value="ECO:0007669"/>
    <property type="project" value="UniProtKB-KW"/>
</dbReference>
<accession>A0A7K1UPA5</accession>
<evidence type="ECO:0000256" key="5">
    <source>
        <dbReference type="ARBA" id="ARBA00022741"/>
    </source>
</evidence>
<evidence type="ECO:0000256" key="7">
    <source>
        <dbReference type="ARBA" id="ARBA00022840"/>
    </source>
</evidence>
<feature type="domain" description="DUF7134" evidence="11">
    <location>
        <begin position="8"/>
        <end position="156"/>
    </location>
</feature>
<dbReference type="InterPro" id="IPR055558">
    <property type="entry name" value="DUF7134"/>
</dbReference>
<gene>
    <name evidence="12" type="ORF">GPX89_02720</name>
</gene>
<evidence type="ECO:0000313" key="13">
    <source>
        <dbReference type="Proteomes" id="UP000466794"/>
    </source>
</evidence>
<evidence type="ECO:0000259" key="9">
    <source>
        <dbReference type="Pfam" id="PF02518"/>
    </source>
</evidence>
<dbReference type="InterPro" id="IPR050482">
    <property type="entry name" value="Sensor_HK_TwoCompSys"/>
</dbReference>
<dbReference type="PANTHER" id="PTHR24421">
    <property type="entry name" value="NITRATE/NITRITE SENSOR PROTEIN NARX-RELATED"/>
    <property type="match status" value="1"/>
</dbReference>
<dbReference type="GO" id="GO:0016020">
    <property type="term" value="C:membrane"/>
    <property type="evidence" value="ECO:0007669"/>
    <property type="project" value="InterPro"/>
</dbReference>
<comment type="catalytic activity">
    <reaction evidence="1">
        <text>ATP + protein L-histidine = ADP + protein N-phospho-L-histidine.</text>
        <dbReference type="EC" id="2.7.13.3"/>
    </reaction>
</comment>
<reference evidence="12 13" key="1">
    <citation type="submission" date="2019-12" db="EMBL/GenBank/DDBJ databases">
        <title>Nocardia sp. nov. ET3-3 isolated from soil.</title>
        <authorList>
            <person name="Kanchanasin P."/>
            <person name="Tanasupawat S."/>
            <person name="Yuki M."/>
            <person name="Kudo T."/>
        </authorList>
    </citation>
    <scope>NUCLEOTIDE SEQUENCE [LARGE SCALE GENOMIC DNA]</scope>
    <source>
        <strain evidence="12 13">ET3-3</strain>
    </source>
</reference>
<feature type="domain" description="Signal transduction histidine kinase subgroup 3 dimerisation and phosphoacceptor" evidence="10">
    <location>
        <begin position="185"/>
        <end position="250"/>
    </location>
</feature>
<dbReference type="EC" id="2.7.13.3" evidence="2"/>
<dbReference type="GO" id="GO:0000155">
    <property type="term" value="F:phosphorelay sensor kinase activity"/>
    <property type="evidence" value="ECO:0007669"/>
    <property type="project" value="InterPro"/>
</dbReference>
<dbReference type="Gene3D" id="3.30.565.10">
    <property type="entry name" value="Histidine kinase-like ATPase, C-terminal domain"/>
    <property type="match status" value="1"/>
</dbReference>
<keyword evidence="13" id="KW-1185">Reference proteome</keyword>
<evidence type="ECO:0000259" key="10">
    <source>
        <dbReference type="Pfam" id="PF07730"/>
    </source>
</evidence>
<keyword evidence="8" id="KW-0902">Two-component regulatory system</keyword>
<dbReference type="Pfam" id="PF07730">
    <property type="entry name" value="HisKA_3"/>
    <property type="match status" value="1"/>
</dbReference>
<evidence type="ECO:0000256" key="2">
    <source>
        <dbReference type="ARBA" id="ARBA00012438"/>
    </source>
</evidence>
<keyword evidence="5" id="KW-0547">Nucleotide-binding</keyword>
<comment type="caution">
    <text evidence="12">The sequence shown here is derived from an EMBL/GenBank/DDBJ whole genome shotgun (WGS) entry which is preliminary data.</text>
</comment>
<dbReference type="Gene3D" id="1.20.5.1930">
    <property type="match status" value="1"/>
</dbReference>
<dbReference type="InterPro" id="IPR036890">
    <property type="entry name" value="HATPase_C_sf"/>
</dbReference>
<evidence type="ECO:0000256" key="6">
    <source>
        <dbReference type="ARBA" id="ARBA00022777"/>
    </source>
</evidence>
<keyword evidence="7" id="KW-0067">ATP-binding</keyword>
<keyword evidence="6 12" id="KW-0418">Kinase</keyword>
<organism evidence="12 13">
    <name type="scientific">Nocardia terrae</name>
    <dbReference type="NCBI Taxonomy" id="2675851"/>
    <lineage>
        <taxon>Bacteria</taxon>
        <taxon>Bacillati</taxon>
        <taxon>Actinomycetota</taxon>
        <taxon>Actinomycetes</taxon>
        <taxon>Mycobacteriales</taxon>
        <taxon>Nocardiaceae</taxon>
        <taxon>Nocardia</taxon>
    </lineage>
</organism>
<evidence type="ECO:0000256" key="3">
    <source>
        <dbReference type="ARBA" id="ARBA00022553"/>
    </source>
</evidence>
<keyword evidence="3" id="KW-0597">Phosphoprotein</keyword>
<dbReference type="Pfam" id="PF23539">
    <property type="entry name" value="DUF7134"/>
    <property type="match status" value="1"/>
</dbReference>
<dbReference type="PANTHER" id="PTHR24421:SF10">
    <property type="entry name" value="NITRATE_NITRITE SENSOR PROTEIN NARQ"/>
    <property type="match status" value="1"/>
</dbReference>
<name>A0A7K1UPA5_9NOCA</name>
<dbReference type="InterPro" id="IPR011712">
    <property type="entry name" value="Sig_transdc_His_kin_sub3_dim/P"/>
</dbReference>
<proteinExistence type="predicted"/>
<dbReference type="CDD" id="cd16917">
    <property type="entry name" value="HATPase_UhpB-NarQ-NarX-like"/>
    <property type="match status" value="1"/>
</dbReference>
<dbReference type="InterPro" id="IPR003594">
    <property type="entry name" value="HATPase_dom"/>
</dbReference>
<dbReference type="AlphaFoldDB" id="A0A7K1UPA5"/>
<dbReference type="SUPFAM" id="SSF55874">
    <property type="entry name" value="ATPase domain of HSP90 chaperone/DNA topoisomerase II/histidine kinase"/>
    <property type="match status" value="1"/>
</dbReference>